<accession>A0A0G4GFH9</accession>
<dbReference type="InterPro" id="IPR002110">
    <property type="entry name" value="Ankyrin_rpt"/>
</dbReference>
<dbReference type="Gene3D" id="1.25.40.20">
    <property type="entry name" value="Ankyrin repeat-containing domain"/>
    <property type="match status" value="2"/>
</dbReference>
<dbReference type="VEuPathDB" id="CryptoDB:Cvel_21585"/>
<dbReference type="SMART" id="SM00248">
    <property type="entry name" value="ANK"/>
    <property type="match status" value="8"/>
</dbReference>
<proteinExistence type="predicted"/>
<dbReference type="InterPro" id="IPR036770">
    <property type="entry name" value="Ankyrin_rpt-contain_sf"/>
</dbReference>
<evidence type="ECO:0000256" key="2">
    <source>
        <dbReference type="ARBA" id="ARBA00023043"/>
    </source>
</evidence>
<dbReference type="InterPro" id="IPR050889">
    <property type="entry name" value="Dendritic_Spine_Reg/Scaffold"/>
</dbReference>
<name>A0A0G4GFH9_9ALVE</name>
<dbReference type="PhylomeDB" id="A0A0G4GFH9"/>
<keyword evidence="2 3" id="KW-0040">ANK repeat</keyword>
<dbReference type="PROSITE" id="PS50088">
    <property type="entry name" value="ANK_REPEAT"/>
    <property type="match status" value="4"/>
</dbReference>
<gene>
    <name evidence="4" type="ORF">Cvel_21585</name>
</gene>
<feature type="repeat" description="ANK" evidence="3">
    <location>
        <begin position="170"/>
        <end position="202"/>
    </location>
</feature>
<protein>
    <submittedName>
        <fullName evidence="4">Uncharacterized protein</fullName>
    </submittedName>
</protein>
<dbReference type="Pfam" id="PF12796">
    <property type="entry name" value="Ank_2"/>
    <property type="match status" value="2"/>
</dbReference>
<evidence type="ECO:0000256" key="1">
    <source>
        <dbReference type="ARBA" id="ARBA00022737"/>
    </source>
</evidence>
<dbReference type="AlphaFoldDB" id="A0A0G4GFH9"/>
<dbReference type="PROSITE" id="PS50297">
    <property type="entry name" value="ANK_REP_REGION"/>
    <property type="match status" value="3"/>
</dbReference>
<evidence type="ECO:0000256" key="3">
    <source>
        <dbReference type="PROSITE-ProRule" id="PRU00023"/>
    </source>
</evidence>
<feature type="repeat" description="ANK" evidence="3">
    <location>
        <begin position="288"/>
        <end position="320"/>
    </location>
</feature>
<feature type="repeat" description="ANK" evidence="3">
    <location>
        <begin position="354"/>
        <end position="386"/>
    </location>
</feature>
<reference evidence="4" key="1">
    <citation type="submission" date="2014-11" db="EMBL/GenBank/DDBJ databases">
        <authorList>
            <person name="Otto D Thomas"/>
            <person name="Naeem Raeece"/>
        </authorList>
    </citation>
    <scope>NUCLEOTIDE SEQUENCE</scope>
</reference>
<feature type="repeat" description="ANK" evidence="3">
    <location>
        <begin position="321"/>
        <end position="353"/>
    </location>
</feature>
<organism evidence="4">
    <name type="scientific">Chromera velia CCMP2878</name>
    <dbReference type="NCBI Taxonomy" id="1169474"/>
    <lineage>
        <taxon>Eukaryota</taxon>
        <taxon>Sar</taxon>
        <taxon>Alveolata</taxon>
        <taxon>Colpodellida</taxon>
        <taxon>Chromeraceae</taxon>
        <taxon>Chromera</taxon>
    </lineage>
</organism>
<evidence type="ECO:0000313" key="4">
    <source>
        <dbReference type="EMBL" id="CEM28035.1"/>
    </source>
</evidence>
<dbReference type="PANTHER" id="PTHR24166">
    <property type="entry name" value="ROLLING PEBBLES, ISOFORM B"/>
    <property type="match status" value="1"/>
</dbReference>
<keyword evidence="1" id="KW-0677">Repeat</keyword>
<sequence length="440" mass="47689">MLQQLNEASTVVLPLPVSRTIRERGVNPQVDLPKVALKQSASIATVSPIKARPPPSSSPSFFQRKKPSGAFKLTMPILYHVRSFRPVSAKCLRKAVGAGSTEPSVCEEERLNEAGGERGDMLLFLLRLGADVNGLFGGESLLHVIARRGLVSRVRLLSLFGADLEKKRKWGETPLMVSLEAGRLEVVRALAEMGADVNCAAERRWRGGLNASALSIASQKGYADLVQVILDRKKEKGERGGSGADGEGKASSDEERESFLEACRKGHTEVVRLFVDWKKEFLNAATATRATGLWLASSQGHTEVVHLLLTRGATVDTPDRSLWTPLMAASQNGWVSVVETLLYWSANVNAVDYLGATPLMVASTKNCQEVVRVLLQAGADVNATAKDGLTAFTAASRIGHAETVQILCDWGCKGEDRLSRETISLSLSLAVFTHRTEEFV</sequence>
<dbReference type="PANTHER" id="PTHR24166:SF48">
    <property type="entry name" value="PROTEIN VAPYRIN"/>
    <property type="match status" value="1"/>
</dbReference>
<dbReference type="PRINTS" id="PR01415">
    <property type="entry name" value="ANKYRIN"/>
</dbReference>
<dbReference type="SUPFAM" id="SSF48403">
    <property type="entry name" value="Ankyrin repeat"/>
    <property type="match status" value="1"/>
</dbReference>
<dbReference type="EMBL" id="CDMZ01001146">
    <property type="protein sequence ID" value="CEM28035.1"/>
    <property type="molecule type" value="Genomic_DNA"/>
</dbReference>